<sequence>MRMLIGGISLTLTLTTLLVMLWSVVPAPLYRLFMVSVGASEWSIWIGLLALVGLGLAGWVIALGSTRLGSVSIILGLCAIILAAKPPLQALRVASHEGVSLSLTRYLFGKQTPPESLQVMQNVVYAEVDGRELHLDVYRPKQGAPADTARLPAIVVVHGGSWSGGSKGEFSAMSRTLAQNGAVVFDVEYRLASANTPFPAQIADVKCAIGWVKDNAQTYHVDPQRIALLGRSAGGQLALLAAYTPDHPLLQPSCMVQDTTVRAVISFYAPVDLAWGYDHPSRPDIINSQATLRNYLNGTPRTHANVYQLASPTAHVTASSPPTLIIHGEFDHIVGVQHAHFMTEALQRAQV</sequence>
<organism evidence="4">
    <name type="scientific">uncultured Chloroflexia bacterium</name>
    <dbReference type="NCBI Taxonomy" id="1672391"/>
    <lineage>
        <taxon>Bacteria</taxon>
        <taxon>Bacillati</taxon>
        <taxon>Chloroflexota</taxon>
        <taxon>Chloroflexia</taxon>
        <taxon>environmental samples</taxon>
    </lineage>
</organism>
<feature type="transmembrane region" description="Helical" evidence="2">
    <location>
        <begin position="68"/>
        <end position="84"/>
    </location>
</feature>
<feature type="non-terminal residue" evidence="4">
    <location>
        <position position="351"/>
    </location>
</feature>
<reference evidence="4" key="1">
    <citation type="submission" date="2020-02" db="EMBL/GenBank/DDBJ databases">
        <authorList>
            <person name="Meier V. D."/>
        </authorList>
    </citation>
    <scope>NUCLEOTIDE SEQUENCE</scope>
    <source>
        <strain evidence="4">AVDCRST_MAG93</strain>
    </source>
</reference>
<evidence type="ECO:0000256" key="2">
    <source>
        <dbReference type="SAM" id="Phobius"/>
    </source>
</evidence>
<name>A0A6J4LPQ2_9CHLR</name>
<dbReference type="SUPFAM" id="SSF53474">
    <property type="entry name" value="alpha/beta-Hydrolases"/>
    <property type="match status" value="1"/>
</dbReference>
<dbReference type="AlphaFoldDB" id="A0A6J4LPQ2"/>
<dbReference type="InterPro" id="IPR029058">
    <property type="entry name" value="AB_hydrolase_fold"/>
</dbReference>
<evidence type="ECO:0000256" key="1">
    <source>
        <dbReference type="ARBA" id="ARBA00022801"/>
    </source>
</evidence>
<keyword evidence="1" id="KW-0378">Hydrolase</keyword>
<dbReference type="InterPro" id="IPR049492">
    <property type="entry name" value="BD-FAE-like_dom"/>
</dbReference>
<gene>
    <name evidence="4" type="ORF">AVDCRST_MAG93-6551</name>
</gene>
<dbReference type="GO" id="GO:0016787">
    <property type="term" value="F:hydrolase activity"/>
    <property type="evidence" value="ECO:0007669"/>
    <property type="project" value="UniProtKB-KW"/>
</dbReference>
<keyword evidence="2" id="KW-1133">Transmembrane helix</keyword>
<evidence type="ECO:0000259" key="3">
    <source>
        <dbReference type="Pfam" id="PF20434"/>
    </source>
</evidence>
<proteinExistence type="predicted"/>
<feature type="transmembrane region" description="Helical" evidence="2">
    <location>
        <begin position="42"/>
        <end position="61"/>
    </location>
</feature>
<dbReference type="InterPro" id="IPR050300">
    <property type="entry name" value="GDXG_lipolytic_enzyme"/>
</dbReference>
<feature type="domain" description="BD-FAE-like" evidence="3">
    <location>
        <begin position="135"/>
        <end position="346"/>
    </location>
</feature>
<keyword evidence="2" id="KW-0812">Transmembrane</keyword>
<dbReference type="Pfam" id="PF20434">
    <property type="entry name" value="BD-FAE"/>
    <property type="match status" value="1"/>
</dbReference>
<dbReference type="Gene3D" id="3.40.50.1820">
    <property type="entry name" value="alpha/beta hydrolase"/>
    <property type="match status" value="1"/>
</dbReference>
<keyword evidence="2" id="KW-0472">Membrane</keyword>
<evidence type="ECO:0000313" key="4">
    <source>
        <dbReference type="EMBL" id="CAA9339295.1"/>
    </source>
</evidence>
<accession>A0A6J4LPQ2</accession>
<protein>
    <recommendedName>
        <fullName evidence="3">BD-FAE-like domain-containing protein</fullName>
    </recommendedName>
</protein>
<dbReference type="EMBL" id="CADCTR010002210">
    <property type="protein sequence ID" value="CAA9339295.1"/>
    <property type="molecule type" value="Genomic_DNA"/>
</dbReference>
<dbReference type="PANTHER" id="PTHR48081">
    <property type="entry name" value="AB HYDROLASE SUPERFAMILY PROTEIN C4A8.06C"/>
    <property type="match status" value="1"/>
</dbReference>